<evidence type="ECO:0000256" key="2">
    <source>
        <dbReference type="ARBA" id="ARBA00004210"/>
    </source>
</evidence>
<evidence type="ECO:0000256" key="3">
    <source>
        <dbReference type="ARBA" id="ARBA00010821"/>
    </source>
</evidence>
<evidence type="ECO:0000256" key="4">
    <source>
        <dbReference type="ARBA" id="ARBA00022490"/>
    </source>
</evidence>
<evidence type="ECO:0000256" key="5">
    <source>
        <dbReference type="ARBA" id="ARBA00023242"/>
    </source>
</evidence>
<evidence type="ECO:0000313" key="7">
    <source>
        <dbReference type="Proteomes" id="UP000728032"/>
    </source>
</evidence>
<evidence type="ECO:0000313" key="6">
    <source>
        <dbReference type="EMBL" id="CAD7658916.1"/>
    </source>
</evidence>
<keyword evidence="5" id="KW-0539">Nucleus</keyword>
<keyword evidence="4" id="KW-0963">Cytoplasm</keyword>
<proteinExistence type="inferred from homology"/>
<dbReference type="GO" id="GO:0005634">
    <property type="term" value="C:nucleus"/>
    <property type="evidence" value="ECO:0007669"/>
    <property type="project" value="UniProtKB-SubCell"/>
</dbReference>
<dbReference type="EMBL" id="CAJPVJ010016119">
    <property type="protein sequence ID" value="CAG2176102.1"/>
    <property type="molecule type" value="Genomic_DNA"/>
</dbReference>
<accession>A0A7R9MH26</accession>
<dbReference type="Pfam" id="PF14799">
    <property type="entry name" value="FAM195"/>
    <property type="match status" value="1"/>
</dbReference>
<evidence type="ECO:0000256" key="1">
    <source>
        <dbReference type="ARBA" id="ARBA00004123"/>
    </source>
</evidence>
<comment type="similarity">
    <text evidence="3">Belongs to the MCRIP family.</text>
</comment>
<dbReference type="InterPro" id="IPR029428">
    <property type="entry name" value="MCRIP"/>
</dbReference>
<dbReference type="OrthoDB" id="9983138at2759"/>
<protein>
    <submittedName>
        <fullName evidence="6">Uncharacterized protein</fullName>
    </submittedName>
</protein>
<keyword evidence="7" id="KW-1185">Reference proteome</keyword>
<organism evidence="6">
    <name type="scientific">Oppiella nova</name>
    <dbReference type="NCBI Taxonomy" id="334625"/>
    <lineage>
        <taxon>Eukaryota</taxon>
        <taxon>Metazoa</taxon>
        <taxon>Ecdysozoa</taxon>
        <taxon>Arthropoda</taxon>
        <taxon>Chelicerata</taxon>
        <taxon>Arachnida</taxon>
        <taxon>Acari</taxon>
        <taxon>Acariformes</taxon>
        <taxon>Sarcoptiformes</taxon>
        <taxon>Oribatida</taxon>
        <taxon>Brachypylina</taxon>
        <taxon>Oppioidea</taxon>
        <taxon>Oppiidae</taxon>
        <taxon>Oppiella</taxon>
    </lineage>
</organism>
<name>A0A7R9MH26_9ACAR</name>
<gene>
    <name evidence="6" type="ORF">ONB1V03_LOCUS15536</name>
</gene>
<sequence length="162" mass="18921">MYSVSKEHKGNKIFAKTRRGIPQKLDNLETNTRDNNNGFRRDLNGFQANDCLSGSSNPRPVFHMNGRKTYHQRSHSEMGISAHHQEMVQYIHESWKCVKRDLDTNVRHSVSGDHKNSNIKEIKVPQISYHKLDKTSHLPKFEPFDLESFWGQRLFQNITQST</sequence>
<comment type="subcellular location">
    <subcellularLocation>
        <location evidence="2">Cytoplasm</location>
        <location evidence="2">Stress granule</location>
    </subcellularLocation>
    <subcellularLocation>
        <location evidence="1">Nucleus</location>
    </subcellularLocation>
</comment>
<reference evidence="6" key="1">
    <citation type="submission" date="2020-11" db="EMBL/GenBank/DDBJ databases">
        <authorList>
            <person name="Tran Van P."/>
        </authorList>
    </citation>
    <scope>NUCLEOTIDE SEQUENCE</scope>
</reference>
<dbReference type="AlphaFoldDB" id="A0A7R9MH26"/>
<dbReference type="Proteomes" id="UP000728032">
    <property type="component" value="Unassembled WGS sequence"/>
</dbReference>
<dbReference type="EMBL" id="OC930944">
    <property type="protein sequence ID" value="CAD7658916.1"/>
    <property type="molecule type" value="Genomic_DNA"/>
</dbReference>
<dbReference type="GO" id="GO:0010494">
    <property type="term" value="C:cytoplasmic stress granule"/>
    <property type="evidence" value="ECO:0007669"/>
    <property type="project" value="UniProtKB-SubCell"/>
</dbReference>